<protein>
    <submittedName>
        <fullName evidence="2">Uncharacterized protein</fullName>
    </submittedName>
</protein>
<gene>
    <name evidence="2" type="ORF">CBM2587_B10100</name>
</gene>
<organism evidence="2 3">
    <name type="scientific">Cupriavidus taiwanensis</name>
    <dbReference type="NCBI Taxonomy" id="164546"/>
    <lineage>
        <taxon>Bacteria</taxon>
        <taxon>Pseudomonadati</taxon>
        <taxon>Pseudomonadota</taxon>
        <taxon>Betaproteobacteria</taxon>
        <taxon>Burkholderiales</taxon>
        <taxon>Burkholderiaceae</taxon>
        <taxon>Cupriavidus</taxon>
    </lineage>
</organism>
<accession>A0A975X5T6</accession>
<dbReference type="EMBL" id="OFSQ01000029">
    <property type="protein sequence ID" value="SOY57729.1"/>
    <property type="molecule type" value="Genomic_DNA"/>
</dbReference>
<evidence type="ECO:0000313" key="2">
    <source>
        <dbReference type="EMBL" id="SOY57729.1"/>
    </source>
</evidence>
<evidence type="ECO:0000313" key="3">
    <source>
        <dbReference type="Proteomes" id="UP000256780"/>
    </source>
</evidence>
<dbReference type="Proteomes" id="UP000256780">
    <property type="component" value="Chromosome CBM2587_b"/>
</dbReference>
<feature type="region of interest" description="Disordered" evidence="1">
    <location>
        <begin position="1"/>
        <end position="69"/>
    </location>
</feature>
<sequence length="100" mass="10894">MKHGNAPLSIQVQSRSPGADWGGRAQGRVSRPGKSRKPASPKAPLPGPAQRRGVRRHSGRKCTARRRTFGSLSGLLNPVATTQRRAQYEEAQQARVWANS</sequence>
<evidence type="ECO:0000256" key="1">
    <source>
        <dbReference type="SAM" id="MobiDB-lite"/>
    </source>
</evidence>
<feature type="compositionally biased region" description="Basic residues" evidence="1">
    <location>
        <begin position="52"/>
        <end position="68"/>
    </location>
</feature>
<reference evidence="2 3" key="1">
    <citation type="submission" date="2018-01" db="EMBL/GenBank/DDBJ databases">
        <authorList>
            <person name="Clerissi C."/>
        </authorList>
    </citation>
    <scope>NUCLEOTIDE SEQUENCE [LARGE SCALE GENOMIC DNA]</scope>
    <source>
        <strain evidence="2">Cupriavidus sp. LMG 19464</strain>
    </source>
</reference>
<comment type="caution">
    <text evidence="2">The sequence shown here is derived from an EMBL/GenBank/DDBJ whole genome shotgun (WGS) entry which is preliminary data.</text>
</comment>
<dbReference type="AlphaFoldDB" id="A0A975X5T6"/>
<name>A0A975X5T6_9BURK</name>
<proteinExistence type="predicted"/>